<feature type="transmembrane region" description="Helical" evidence="1">
    <location>
        <begin position="180"/>
        <end position="198"/>
    </location>
</feature>
<feature type="transmembrane region" description="Helical" evidence="1">
    <location>
        <begin position="204"/>
        <end position="225"/>
    </location>
</feature>
<evidence type="ECO:0008006" key="4">
    <source>
        <dbReference type="Google" id="ProtNLM"/>
    </source>
</evidence>
<keyword evidence="3" id="KW-1185">Reference proteome</keyword>
<dbReference type="RefSeq" id="WP_061947439.1">
    <property type="nucleotide sequence ID" value="NZ_LTAO01000001.1"/>
</dbReference>
<sequence>MERYDNRDFTENKLYTIVNYIYWILISSVLFIVSNALFVFVLFVSLFSIKEQLLPFHIVFIALLVVSIPMGPSFCALYSVMRKIVLDKQVSVVKEFFIGYRQNFKQALLAWVLILFLIALFTWNYYIIVFHEFASFLIFPLYMFISLLLCTAFYVFPLISQYYMRLIDVFRISLYFTLKHFNTTIMILIVFVLGGYLFTLFPTITFVFIPGAMALIVMLLVTKLFGKVQLEHKKEDTQISKKMVSDHD</sequence>
<keyword evidence="1" id="KW-0812">Transmembrane</keyword>
<organism evidence="2 3">
    <name type="scientific">Alkalihalobacillus trypoxylicola</name>
    <dbReference type="NCBI Taxonomy" id="519424"/>
    <lineage>
        <taxon>Bacteria</taxon>
        <taxon>Bacillati</taxon>
        <taxon>Bacillota</taxon>
        <taxon>Bacilli</taxon>
        <taxon>Bacillales</taxon>
        <taxon>Bacillaceae</taxon>
        <taxon>Alkalihalobacillus</taxon>
    </lineage>
</organism>
<dbReference type="Pfam" id="PF04854">
    <property type="entry name" value="DUF624"/>
    <property type="match status" value="1"/>
</dbReference>
<dbReference type="InterPro" id="IPR006938">
    <property type="entry name" value="DUF624"/>
</dbReference>
<reference evidence="2" key="1">
    <citation type="submission" date="2016-02" db="EMBL/GenBank/DDBJ databases">
        <title>Genome sequence of Bacillus trypoxylicola KCTC 13244(T).</title>
        <authorList>
            <person name="Jeong H."/>
            <person name="Park S.-H."/>
            <person name="Choi S.-K."/>
        </authorList>
    </citation>
    <scope>NUCLEOTIDE SEQUENCE [LARGE SCALE GENOMIC DNA]</scope>
    <source>
        <strain evidence="2">KCTC 13244</strain>
    </source>
</reference>
<evidence type="ECO:0000313" key="2">
    <source>
        <dbReference type="EMBL" id="KYG35276.1"/>
    </source>
</evidence>
<protein>
    <recommendedName>
        <fullName evidence="4">DUF624 domain-containing protein</fullName>
    </recommendedName>
</protein>
<feature type="transmembrane region" description="Helical" evidence="1">
    <location>
        <begin position="56"/>
        <end position="80"/>
    </location>
</feature>
<accession>A0A161PLL9</accession>
<name>A0A161PLL9_9BACI</name>
<feature type="transmembrane region" description="Helical" evidence="1">
    <location>
        <begin position="20"/>
        <end position="44"/>
    </location>
</feature>
<dbReference type="STRING" id="519424.AZF04_02765"/>
<feature type="transmembrane region" description="Helical" evidence="1">
    <location>
        <begin position="108"/>
        <end position="127"/>
    </location>
</feature>
<feature type="transmembrane region" description="Helical" evidence="1">
    <location>
        <begin position="133"/>
        <end position="159"/>
    </location>
</feature>
<evidence type="ECO:0000313" key="3">
    <source>
        <dbReference type="Proteomes" id="UP000075806"/>
    </source>
</evidence>
<dbReference type="OrthoDB" id="2965305at2"/>
<comment type="caution">
    <text evidence="2">The sequence shown here is derived from an EMBL/GenBank/DDBJ whole genome shotgun (WGS) entry which is preliminary data.</text>
</comment>
<keyword evidence="1" id="KW-1133">Transmembrane helix</keyword>
<evidence type="ECO:0000256" key="1">
    <source>
        <dbReference type="SAM" id="Phobius"/>
    </source>
</evidence>
<dbReference type="AlphaFoldDB" id="A0A161PLL9"/>
<keyword evidence="1" id="KW-0472">Membrane</keyword>
<gene>
    <name evidence="2" type="ORF">AZF04_02765</name>
</gene>
<proteinExistence type="predicted"/>
<dbReference type="EMBL" id="LTAO01000001">
    <property type="protein sequence ID" value="KYG35276.1"/>
    <property type="molecule type" value="Genomic_DNA"/>
</dbReference>
<dbReference type="Proteomes" id="UP000075806">
    <property type="component" value="Unassembled WGS sequence"/>
</dbReference>